<name>A0A3S7JA43_9PROT</name>
<dbReference type="PANTHER" id="PTHR21299:SF2">
    <property type="entry name" value="CYTIDYLATE KINASE"/>
    <property type="match status" value="1"/>
</dbReference>
<gene>
    <name evidence="8 10" type="primary">cmk</name>
    <name evidence="10" type="ORF">CKSOR_00410</name>
</gene>
<keyword evidence="3 8" id="KW-0547">Nucleotide-binding</keyword>
<dbReference type="GO" id="GO:0006220">
    <property type="term" value="P:pyrimidine nucleotide metabolic process"/>
    <property type="evidence" value="ECO:0007669"/>
    <property type="project" value="UniProtKB-UniRule"/>
</dbReference>
<dbReference type="KEGG" id="kso:CKSOR_00410"/>
<accession>A0A3S7JA43</accession>
<sequence>MLNIITIDGPTASGKGTISKKLANKLNWKILDSGSIYRAISYMALKKNLSIFNIQEILLLIKDSKLIFKDSKIFLENVDISQKIRTEEIGSFASKISKFNNIRKVLIDYQRSFYTNTGLVADGRDMGTVVFPEAKLKIFLTANIEIRIKRRFNQLTKKGVSANLKNLAKSIKDRDLADINRSCSPLIIAKDAYVIDSSYIDSDKVTNYIFNIWMNRFCCIK</sequence>
<comment type="catalytic activity">
    <reaction evidence="6 8">
        <text>dCMP + ATP = dCDP + ADP</text>
        <dbReference type="Rhea" id="RHEA:25094"/>
        <dbReference type="ChEBI" id="CHEBI:30616"/>
        <dbReference type="ChEBI" id="CHEBI:57566"/>
        <dbReference type="ChEBI" id="CHEBI:58593"/>
        <dbReference type="ChEBI" id="CHEBI:456216"/>
        <dbReference type="EC" id="2.7.4.25"/>
    </reaction>
</comment>
<dbReference type="SUPFAM" id="SSF52540">
    <property type="entry name" value="P-loop containing nucleoside triphosphate hydrolases"/>
    <property type="match status" value="1"/>
</dbReference>
<feature type="binding site" evidence="8">
    <location>
        <begin position="9"/>
        <end position="17"/>
    </location>
    <ligand>
        <name>ATP</name>
        <dbReference type="ChEBI" id="CHEBI:30616"/>
    </ligand>
</feature>
<dbReference type="OrthoDB" id="9807434at2"/>
<dbReference type="GO" id="GO:0005829">
    <property type="term" value="C:cytosol"/>
    <property type="evidence" value="ECO:0007669"/>
    <property type="project" value="TreeGrafter"/>
</dbReference>
<dbReference type="EC" id="2.7.4.25" evidence="8"/>
<evidence type="ECO:0000313" key="10">
    <source>
        <dbReference type="EMBL" id="AWD32526.1"/>
    </source>
</evidence>
<comment type="similarity">
    <text evidence="1 8">Belongs to the cytidylate kinase family. Type 1 subfamily.</text>
</comment>
<dbReference type="Gene3D" id="3.40.50.300">
    <property type="entry name" value="P-loop containing nucleotide triphosphate hydrolases"/>
    <property type="match status" value="1"/>
</dbReference>
<keyword evidence="8" id="KW-0963">Cytoplasm</keyword>
<evidence type="ECO:0000256" key="7">
    <source>
        <dbReference type="ARBA" id="ARBA00048478"/>
    </source>
</evidence>
<dbReference type="InterPro" id="IPR011994">
    <property type="entry name" value="Cytidylate_kinase_dom"/>
</dbReference>
<evidence type="ECO:0000256" key="8">
    <source>
        <dbReference type="HAMAP-Rule" id="MF_00238"/>
    </source>
</evidence>
<evidence type="ECO:0000256" key="3">
    <source>
        <dbReference type="ARBA" id="ARBA00022741"/>
    </source>
</evidence>
<dbReference type="Pfam" id="PF02224">
    <property type="entry name" value="Cytidylate_kin"/>
    <property type="match status" value="1"/>
</dbReference>
<dbReference type="GO" id="GO:0005524">
    <property type="term" value="F:ATP binding"/>
    <property type="evidence" value="ECO:0007669"/>
    <property type="project" value="UniProtKB-UniRule"/>
</dbReference>
<keyword evidence="2 8" id="KW-0808">Transferase</keyword>
<organism evidence="10 11">
    <name type="scientific">Candidatus Kinetoplastidibacterium kentomonadis</name>
    <dbReference type="NCBI Taxonomy" id="1576550"/>
    <lineage>
        <taxon>Bacteria</taxon>
        <taxon>Pseudomonadati</taxon>
        <taxon>Pseudomonadota</taxon>
        <taxon>Betaproteobacteria</taxon>
        <taxon>Candidatus Kinetoplastidibacterium</taxon>
    </lineage>
</organism>
<dbReference type="InterPro" id="IPR003136">
    <property type="entry name" value="Cytidylate_kin"/>
</dbReference>
<evidence type="ECO:0000256" key="5">
    <source>
        <dbReference type="ARBA" id="ARBA00022840"/>
    </source>
</evidence>
<evidence type="ECO:0000313" key="11">
    <source>
        <dbReference type="Proteomes" id="UP000266796"/>
    </source>
</evidence>
<evidence type="ECO:0000256" key="2">
    <source>
        <dbReference type="ARBA" id="ARBA00022679"/>
    </source>
</evidence>
<dbReference type="NCBIfam" id="TIGR00017">
    <property type="entry name" value="cmk"/>
    <property type="match status" value="1"/>
</dbReference>
<evidence type="ECO:0000256" key="1">
    <source>
        <dbReference type="ARBA" id="ARBA00009427"/>
    </source>
</evidence>
<protein>
    <recommendedName>
        <fullName evidence="8">Cytidylate kinase</fullName>
        <shortName evidence="8">CK</shortName>
        <ecNumber evidence="8">2.7.4.25</ecNumber>
    </recommendedName>
    <alternativeName>
        <fullName evidence="8">Cytidine monophosphate kinase</fullName>
        <shortName evidence="8">CMP kinase</shortName>
    </alternativeName>
</protein>
<dbReference type="GO" id="GO:0036431">
    <property type="term" value="F:dCMP kinase activity"/>
    <property type="evidence" value="ECO:0007669"/>
    <property type="project" value="InterPro"/>
</dbReference>
<dbReference type="PANTHER" id="PTHR21299">
    <property type="entry name" value="CYTIDYLATE KINASE/PANTOATE-BETA-ALANINE LIGASE"/>
    <property type="match status" value="1"/>
</dbReference>
<evidence type="ECO:0000259" key="9">
    <source>
        <dbReference type="Pfam" id="PF02224"/>
    </source>
</evidence>
<dbReference type="InterPro" id="IPR027417">
    <property type="entry name" value="P-loop_NTPase"/>
</dbReference>
<comment type="subcellular location">
    <subcellularLocation>
        <location evidence="8">Cytoplasm</location>
    </subcellularLocation>
</comment>
<dbReference type="CDD" id="cd02020">
    <property type="entry name" value="CMPK"/>
    <property type="match status" value="1"/>
</dbReference>
<feature type="domain" description="Cytidylate kinase" evidence="9">
    <location>
        <begin position="5"/>
        <end position="211"/>
    </location>
</feature>
<dbReference type="Proteomes" id="UP000266796">
    <property type="component" value="Chromosome"/>
</dbReference>
<proteinExistence type="inferred from homology"/>
<dbReference type="HAMAP" id="MF_00238">
    <property type="entry name" value="Cytidyl_kinase_type1"/>
    <property type="match status" value="1"/>
</dbReference>
<comment type="catalytic activity">
    <reaction evidence="7 8">
        <text>CMP + ATP = CDP + ADP</text>
        <dbReference type="Rhea" id="RHEA:11600"/>
        <dbReference type="ChEBI" id="CHEBI:30616"/>
        <dbReference type="ChEBI" id="CHEBI:58069"/>
        <dbReference type="ChEBI" id="CHEBI:60377"/>
        <dbReference type="ChEBI" id="CHEBI:456216"/>
        <dbReference type="EC" id="2.7.4.25"/>
    </reaction>
</comment>
<dbReference type="EMBL" id="CP025628">
    <property type="protein sequence ID" value="AWD32526.1"/>
    <property type="molecule type" value="Genomic_DNA"/>
</dbReference>
<evidence type="ECO:0000256" key="4">
    <source>
        <dbReference type="ARBA" id="ARBA00022777"/>
    </source>
</evidence>
<reference evidence="10 11" key="1">
    <citation type="journal article" date="2018" name="Parasitology">
        <title>The reduced genome of Candidatus Kinetoplastibacterium sorsogonicusi, the endosymbiont of Kentomonas sorsogonicus (Trypanosomatidae): loss of the haem-synthesis pathway.</title>
        <authorList>
            <person name="Silva F.M."/>
            <person name="Kostygov A.Y."/>
            <person name="Spodareva V.V."/>
            <person name="Butenko A."/>
            <person name="Tossou R."/>
            <person name="Lukes J."/>
            <person name="Yurchenko V."/>
            <person name="Alves J.M.P."/>
        </authorList>
    </citation>
    <scope>NUCLEOTIDE SEQUENCE [LARGE SCALE GENOMIC DNA]</scope>
    <source>
        <strain evidence="10 11">MF-08</strain>
    </source>
</reference>
<dbReference type="GO" id="GO:0036430">
    <property type="term" value="F:CMP kinase activity"/>
    <property type="evidence" value="ECO:0007669"/>
    <property type="project" value="RHEA"/>
</dbReference>
<keyword evidence="5 8" id="KW-0067">ATP-binding</keyword>
<keyword evidence="4 8" id="KW-0418">Kinase</keyword>
<dbReference type="GO" id="GO:0015949">
    <property type="term" value="P:nucleobase-containing small molecule interconversion"/>
    <property type="evidence" value="ECO:0007669"/>
    <property type="project" value="TreeGrafter"/>
</dbReference>
<dbReference type="RefSeq" id="WP_108673932.1">
    <property type="nucleotide sequence ID" value="NZ_CP025628.1"/>
</dbReference>
<keyword evidence="11" id="KW-1185">Reference proteome</keyword>
<evidence type="ECO:0000256" key="6">
    <source>
        <dbReference type="ARBA" id="ARBA00047615"/>
    </source>
</evidence>
<dbReference type="AlphaFoldDB" id="A0A3S7JA43"/>